<proteinExistence type="predicted"/>
<name>A0ABR0P5P5_GOSAR</name>
<reference evidence="1 2" key="1">
    <citation type="submission" date="2023-03" db="EMBL/GenBank/DDBJ databases">
        <title>WGS of Gossypium arboreum.</title>
        <authorList>
            <person name="Yu D."/>
        </authorList>
    </citation>
    <scope>NUCLEOTIDE SEQUENCE [LARGE SCALE GENOMIC DNA]</scope>
    <source>
        <tissue evidence="1">Leaf</tissue>
    </source>
</reference>
<evidence type="ECO:0000313" key="2">
    <source>
        <dbReference type="Proteomes" id="UP001358586"/>
    </source>
</evidence>
<dbReference type="Proteomes" id="UP001358586">
    <property type="component" value="Chromosome 8"/>
</dbReference>
<dbReference type="EMBL" id="JARKNE010000008">
    <property type="protein sequence ID" value="KAK5813619.1"/>
    <property type="molecule type" value="Genomic_DNA"/>
</dbReference>
<comment type="caution">
    <text evidence="1">The sequence shown here is derived from an EMBL/GenBank/DDBJ whole genome shotgun (WGS) entry which is preliminary data.</text>
</comment>
<evidence type="ECO:0000313" key="1">
    <source>
        <dbReference type="EMBL" id="KAK5813619.1"/>
    </source>
</evidence>
<protein>
    <submittedName>
        <fullName evidence="1">Uncharacterized protein</fullName>
    </submittedName>
</protein>
<organism evidence="1 2">
    <name type="scientific">Gossypium arboreum</name>
    <name type="common">Tree cotton</name>
    <name type="synonym">Gossypium nanking</name>
    <dbReference type="NCBI Taxonomy" id="29729"/>
    <lineage>
        <taxon>Eukaryota</taxon>
        <taxon>Viridiplantae</taxon>
        <taxon>Streptophyta</taxon>
        <taxon>Embryophyta</taxon>
        <taxon>Tracheophyta</taxon>
        <taxon>Spermatophyta</taxon>
        <taxon>Magnoliopsida</taxon>
        <taxon>eudicotyledons</taxon>
        <taxon>Gunneridae</taxon>
        <taxon>Pentapetalae</taxon>
        <taxon>rosids</taxon>
        <taxon>malvids</taxon>
        <taxon>Malvales</taxon>
        <taxon>Malvaceae</taxon>
        <taxon>Malvoideae</taxon>
        <taxon>Gossypium</taxon>
    </lineage>
</organism>
<gene>
    <name evidence="1" type="ORF">PVK06_029070</name>
</gene>
<sequence>MLTIDPNAALEREFFEYPAIVPVRLTKVNSEVKELFVSQWFDNKKDYVYAIKQYNVRLSVDYKWVQLAVSGCINVDDSNVDNQKIKRASYLYSCTYDARPLKTRCGNNLQLHHVIGKKHVHHSCIGPYYQYANSIQLQEYGNKNVLSVAFAIVESENFKSWEFFLGNLKRGIDMGVVDEYKIVFPGYGNFLGARVHLLSREGFAEVLRS</sequence>
<accession>A0ABR0P5P5</accession>
<keyword evidence="2" id="KW-1185">Reference proteome</keyword>